<accession>L7JEK0</accession>
<evidence type="ECO:0000313" key="1">
    <source>
        <dbReference type="EMBL" id="ELQ66508.1"/>
    </source>
</evidence>
<proteinExistence type="predicted"/>
<dbReference type="EMBL" id="JH794543">
    <property type="protein sequence ID" value="ELQ66508.1"/>
    <property type="molecule type" value="Genomic_DNA"/>
</dbReference>
<reference evidence="1" key="1">
    <citation type="journal article" date="2012" name="PLoS Genet.">
        <title>Comparative analysis of the genomes of two field isolates of the rice blast fungus Magnaporthe oryzae.</title>
        <authorList>
            <person name="Xue M."/>
            <person name="Yang J."/>
            <person name="Li Z."/>
            <person name="Hu S."/>
            <person name="Yao N."/>
            <person name="Dean R.A."/>
            <person name="Zhao W."/>
            <person name="Shen M."/>
            <person name="Zhang H."/>
            <person name="Li C."/>
            <person name="Liu L."/>
            <person name="Cao L."/>
            <person name="Xu X."/>
            <person name="Xing Y."/>
            <person name="Hsiang T."/>
            <person name="Zhang Z."/>
            <person name="Xu J.R."/>
            <person name="Peng Y.L."/>
        </authorList>
    </citation>
    <scope>NUCLEOTIDE SEQUENCE [LARGE SCALE GENOMIC DNA]</scope>
    <source>
        <strain evidence="1">P131</strain>
    </source>
</reference>
<organism>
    <name type="scientific">Pyricularia oryzae (strain P131)</name>
    <name type="common">Rice blast fungus</name>
    <name type="synonym">Magnaporthe oryzae</name>
    <dbReference type="NCBI Taxonomy" id="1143193"/>
    <lineage>
        <taxon>Eukaryota</taxon>
        <taxon>Fungi</taxon>
        <taxon>Dikarya</taxon>
        <taxon>Ascomycota</taxon>
        <taxon>Pezizomycotina</taxon>
        <taxon>Sordariomycetes</taxon>
        <taxon>Sordariomycetidae</taxon>
        <taxon>Magnaporthales</taxon>
        <taxon>Pyriculariaceae</taxon>
        <taxon>Pyricularia</taxon>
    </lineage>
</organism>
<gene>
    <name evidence="1" type="ORF">OOW_P131scaffold00381g2</name>
</gene>
<name>L7JEK0_PYRO1</name>
<sequence length="313" mass="35241">MATGGSSNRGDDFYARGLAQLHALEETITLEEDDEPETVYDENRHWYAIAVTNRNDLPRNIPNDTRQWLERYGVSDAPDIVSVTIRAVNPSNPDADPVFQAFCSINNGFMFITYMNRGGWSTDNIYASNHPLARRAYMSEWIYRTWRTASDRAGQNGQELPPLHQVAIANINNVIVSGAIEDLRSSSAENEGELLPVNEERRFVTLFGTPLVRAVPRALWSMSRSFRRHFPTRIAWRSGGGLYAGEGHTGQEIELDDRFLVVSLAPLRPSRARREEVVRRVRAAAAEELRIQQQAEGVSREGSANTDCTLYEA</sequence>
<dbReference type="AlphaFoldDB" id="L7JEK0"/>
<protein>
    <submittedName>
        <fullName evidence="1">Uncharacterized protein</fullName>
    </submittedName>
</protein>